<dbReference type="InterPro" id="IPR012312">
    <property type="entry name" value="Hemerythrin-like"/>
</dbReference>
<dbReference type="InterPro" id="IPR035938">
    <property type="entry name" value="Hemerythrin-like_sf"/>
</dbReference>
<sequence>MPIFWRPQMAIGHDEIDADHRYLILLINTVELVLRFPENRPHIEMALEELRRYAAGHFEREERIQIAWGYIQFDEHRQAHRQLLRELDVLVNSIEVLLDDPAVGPEGLRDRSQELTNFLRHWLVDHVMKSDMQLVPLFKKSKVF</sequence>
<evidence type="ECO:0000313" key="6">
    <source>
        <dbReference type="Proteomes" id="UP001597158"/>
    </source>
</evidence>
<gene>
    <name evidence="5" type="ORF">ACFQ4M_08415</name>
</gene>
<evidence type="ECO:0000256" key="1">
    <source>
        <dbReference type="ARBA" id="ARBA00010587"/>
    </source>
</evidence>
<keyword evidence="3" id="KW-0408">Iron</keyword>
<dbReference type="Pfam" id="PF01814">
    <property type="entry name" value="Hemerythrin"/>
    <property type="match status" value="1"/>
</dbReference>
<dbReference type="InterPro" id="IPR012827">
    <property type="entry name" value="Hemerythrin_metal-bd"/>
</dbReference>
<dbReference type="Gene3D" id="1.20.120.50">
    <property type="entry name" value="Hemerythrin-like"/>
    <property type="match status" value="1"/>
</dbReference>
<proteinExistence type="inferred from homology"/>
<dbReference type="NCBIfam" id="TIGR02481">
    <property type="entry name" value="hemeryth_dom"/>
    <property type="match status" value="1"/>
</dbReference>
<keyword evidence="6" id="KW-1185">Reference proteome</keyword>
<dbReference type="SUPFAM" id="SSF47188">
    <property type="entry name" value="Hemerythrin-like"/>
    <property type="match status" value="1"/>
</dbReference>
<evidence type="ECO:0000259" key="4">
    <source>
        <dbReference type="Pfam" id="PF01814"/>
    </source>
</evidence>
<dbReference type="InterPro" id="IPR050669">
    <property type="entry name" value="Hemerythrin"/>
</dbReference>
<name>A0ABW3WEG1_9RHOO</name>
<dbReference type="PANTHER" id="PTHR37164:SF1">
    <property type="entry name" value="BACTERIOHEMERYTHRIN"/>
    <property type="match status" value="1"/>
</dbReference>
<feature type="domain" description="Hemerythrin-like" evidence="4">
    <location>
        <begin position="13"/>
        <end position="137"/>
    </location>
</feature>
<dbReference type="CDD" id="cd12107">
    <property type="entry name" value="Hemerythrin"/>
    <property type="match status" value="1"/>
</dbReference>
<evidence type="ECO:0000256" key="2">
    <source>
        <dbReference type="ARBA" id="ARBA00022723"/>
    </source>
</evidence>
<dbReference type="EMBL" id="JBHTMC010000014">
    <property type="protein sequence ID" value="MFD1263608.1"/>
    <property type="molecule type" value="Genomic_DNA"/>
</dbReference>
<dbReference type="RefSeq" id="WP_232433277.1">
    <property type="nucleotide sequence ID" value="NZ_JARQZE010000008.1"/>
</dbReference>
<dbReference type="PANTHER" id="PTHR37164">
    <property type="entry name" value="BACTERIOHEMERYTHRIN"/>
    <property type="match status" value="1"/>
</dbReference>
<reference evidence="6" key="1">
    <citation type="journal article" date="2019" name="Int. J. Syst. Evol. Microbiol.">
        <title>The Global Catalogue of Microorganisms (GCM) 10K type strain sequencing project: providing services to taxonomists for standard genome sequencing and annotation.</title>
        <authorList>
            <consortium name="The Broad Institute Genomics Platform"/>
            <consortium name="The Broad Institute Genome Sequencing Center for Infectious Disease"/>
            <person name="Wu L."/>
            <person name="Ma J."/>
        </authorList>
    </citation>
    <scope>NUCLEOTIDE SEQUENCE [LARGE SCALE GENOMIC DNA]</scope>
    <source>
        <strain evidence="6">CCUG 48884</strain>
    </source>
</reference>
<comment type="caution">
    <text evidence="5">The sequence shown here is derived from an EMBL/GenBank/DDBJ whole genome shotgun (WGS) entry which is preliminary data.</text>
</comment>
<dbReference type="Proteomes" id="UP001597158">
    <property type="component" value="Unassembled WGS sequence"/>
</dbReference>
<evidence type="ECO:0000313" key="5">
    <source>
        <dbReference type="EMBL" id="MFD1263608.1"/>
    </source>
</evidence>
<dbReference type="NCBIfam" id="NF033749">
    <property type="entry name" value="bact_hemeryth"/>
    <property type="match status" value="1"/>
</dbReference>
<keyword evidence="2" id="KW-0479">Metal-binding</keyword>
<comment type="similarity">
    <text evidence="1">Belongs to the hemerythrin family.</text>
</comment>
<protein>
    <submittedName>
        <fullName evidence="5">Bacteriohemerythrin</fullName>
    </submittedName>
</protein>
<organism evidence="5 6">
    <name type="scientific">Thauera mechernichensis</name>
    <dbReference type="NCBI Taxonomy" id="82788"/>
    <lineage>
        <taxon>Bacteria</taxon>
        <taxon>Pseudomonadati</taxon>
        <taxon>Pseudomonadota</taxon>
        <taxon>Betaproteobacteria</taxon>
        <taxon>Rhodocyclales</taxon>
        <taxon>Zoogloeaceae</taxon>
        <taxon>Thauera</taxon>
    </lineage>
</organism>
<evidence type="ECO:0000256" key="3">
    <source>
        <dbReference type="ARBA" id="ARBA00023004"/>
    </source>
</evidence>
<accession>A0ABW3WEG1</accession>